<sequence length="80" mass="8811">MFKALIVQKDPAAAIGNDKIHMDKSHSFVRLADQAGVKLSIGKNSQASSVSKYNVPEERGCDAFATCFRGGSPRRRRQLF</sequence>
<accession>A0ABN6F3E7</accession>
<protein>
    <submittedName>
        <fullName evidence="1">Uncharacterized protein</fullName>
    </submittedName>
</protein>
<proteinExistence type="predicted"/>
<gene>
    <name evidence="1" type="ORF">DSLASN_17320</name>
</gene>
<reference evidence="1 2" key="1">
    <citation type="submission" date="2021-02" db="EMBL/GenBank/DDBJ databases">
        <title>Complete genome of Desulfoluna sp. strain ASN36.</title>
        <authorList>
            <person name="Takahashi A."/>
            <person name="Kojima H."/>
            <person name="Fukui M."/>
        </authorList>
    </citation>
    <scope>NUCLEOTIDE SEQUENCE [LARGE SCALE GENOMIC DNA]</scope>
    <source>
        <strain evidence="1 2">ASN36</strain>
    </source>
</reference>
<name>A0ABN6F3E7_9BACT</name>
<dbReference type="Proteomes" id="UP001320148">
    <property type="component" value="Chromosome"/>
</dbReference>
<organism evidence="1 2">
    <name type="scientific">Desulfoluna limicola</name>
    <dbReference type="NCBI Taxonomy" id="2810562"/>
    <lineage>
        <taxon>Bacteria</taxon>
        <taxon>Pseudomonadati</taxon>
        <taxon>Thermodesulfobacteriota</taxon>
        <taxon>Desulfobacteria</taxon>
        <taxon>Desulfobacterales</taxon>
        <taxon>Desulfolunaceae</taxon>
        <taxon>Desulfoluna</taxon>
    </lineage>
</organism>
<evidence type="ECO:0000313" key="1">
    <source>
        <dbReference type="EMBL" id="BCS96100.1"/>
    </source>
</evidence>
<evidence type="ECO:0000313" key="2">
    <source>
        <dbReference type="Proteomes" id="UP001320148"/>
    </source>
</evidence>
<keyword evidence="2" id="KW-1185">Reference proteome</keyword>
<dbReference type="EMBL" id="AP024488">
    <property type="protein sequence ID" value="BCS96100.1"/>
    <property type="molecule type" value="Genomic_DNA"/>
</dbReference>